<keyword evidence="4" id="KW-0472">Membrane</keyword>
<proteinExistence type="inferred from homology"/>
<evidence type="ECO:0000256" key="5">
    <source>
        <dbReference type="ARBA" id="ARBA00023237"/>
    </source>
</evidence>
<dbReference type="InterPro" id="IPR012944">
    <property type="entry name" value="SusD_RagB_dom"/>
</dbReference>
<name>A0A558BVN5_9BACT</name>
<feature type="domain" description="RagB/SusD" evidence="6">
    <location>
        <begin position="347"/>
        <end position="433"/>
    </location>
</feature>
<comment type="subcellular location">
    <subcellularLocation>
        <location evidence="1">Cell outer membrane</location>
    </subcellularLocation>
</comment>
<comment type="caution">
    <text evidence="8">The sequence shown here is derived from an EMBL/GenBank/DDBJ whole genome shotgun (WGS) entry which is preliminary data.</text>
</comment>
<gene>
    <name evidence="8" type="ORF">FNT36_13985</name>
</gene>
<dbReference type="Pfam" id="PF07980">
    <property type="entry name" value="SusD_RagB"/>
    <property type="match status" value="1"/>
</dbReference>
<dbReference type="InterPro" id="IPR033985">
    <property type="entry name" value="SusD-like_N"/>
</dbReference>
<dbReference type="InterPro" id="IPR011990">
    <property type="entry name" value="TPR-like_helical_dom_sf"/>
</dbReference>
<comment type="similarity">
    <text evidence="2">Belongs to the SusD family.</text>
</comment>
<keyword evidence="3" id="KW-0732">Signal</keyword>
<accession>A0A558BVN5</accession>
<dbReference type="AlphaFoldDB" id="A0A558BVN5"/>
<protein>
    <submittedName>
        <fullName evidence="8">RagB/SusD family nutrient uptake outer membrane protein</fullName>
    </submittedName>
</protein>
<sequence length="470" mass="50679">MKKIVPGLLTAALLLGGLESCNNKLNVQPVSTIDSATAFNNSSDVLAGLVGCYAGLQSTNLYGGYLQFMTDLLADNGDESFVGTFTQPQEAQRKTLLITNTQVSATWLSAYDVINRTNNVLANLGKLDTPAQQASVEGEAKFIRSLMYFDLVRAFGKAWNDGTPTSNLGVPLVLTPTLSVADAQQVPRNTVAEVYAQIITDLTTAEAKLTTGGSLNAFSATRYACAGLLARVYLQQNNYAAAAAAANRALASSSFGLNTFYGENFGYSTTNVATATVPINTSANTREDIFTIQITAQSGSNQLNTFYARNRRADVTVQPQFLGLFETGDTRASLLTTPTASVPAYTRKYDAQYGNIKLMRVDEMLLTRAEANFRAGGTPVGATPLADVNAVRTRAGLQPLASVTLAQILKERRIELAFEGFRLGDLKRNQESTTDPLSNATIPWNSPRLVFPIPFRELNVNPNLKQNEGY</sequence>
<evidence type="ECO:0000259" key="7">
    <source>
        <dbReference type="Pfam" id="PF14322"/>
    </source>
</evidence>
<keyword evidence="9" id="KW-1185">Reference proteome</keyword>
<feature type="domain" description="SusD-like N-terminal" evidence="7">
    <location>
        <begin position="83"/>
        <end position="234"/>
    </location>
</feature>
<reference evidence="8 9" key="1">
    <citation type="submission" date="2019-07" db="EMBL/GenBank/DDBJ databases">
        <title>Hymenobacter sp. straun FUR1 Genome sequencing and assembly.</title>
        <authorList>
            <person name="Chhetri G."/>
        </authorList>
    </citation>
    <scope>NUCLEOTIDE SEQUENCE [LARGE SCALE GENOMIC DNA]</scope>
    <source>
        <strain evidence="8 9">Fur1</strain>
    </source>
</reference>
<dbReference type="Gene3D" id="1.25.40.390">
    <property type="match status" value="1"/>
</dbReference>
<dbReference type="GO" id="GO:0009279">
    <property type="term" value="C:cell outer membrane"/>
    <property type="evidence" value="ECO:0007669"/>
    <property type="project" value="UniProtKB-SubCell"/>
</dbReference>
<evidence type="ECO:0000256" key="3">
    <source>
        <dbReference type="ARBA" id="ARBA00022729"/>
    </source>
</evidence>
<dbReference type="RefSeq" id="WP_144848704.1">
    <property type="nucleotide sequence ID" value="NZ_VMRJ01000003.1"/>
</dbReference>
<dbReference type="EMBL" id="VMRJ01000003">
    <property type="protein sequence ID" value="TVT40577.1"/>
    <property type="molecule type" value="Genomic_DNA"/>
</dbReference>
<keyword evidence="5" id="KW-0998">Cell outer membrane</keyword>
<evidence type="ECO:0000259" key="6">
    <source>
        <dbReference type="Pfam" id="PF07980"/>
    </source>
</evidence>
<dbReference type="Proteomes" id="UP000317624">
    <property type="component" value="Unassembled WGS sequence"/>
</dbReference>
<evidence type="ECO:0000313" key="9">
    <source>
        <dbReference type="Proteomes" id="UP000317624"/>
    </source>
</evidence>
<evidence type="ECO:0000313" key="8">
    <source>
        <dbReference type="EMBL" id="TVT40577.1"/>
    </source>
</evidence>
<dbReference type="SUPFAM" id="SSF48452">
    <property type="entry name" value="TPR-like"/>
    <property type="match status" value="1"/>
</dbReference>
<evidence type="ECO:0000256" key="2">
    <source>
        <dbReference type="ARBA" id="ARBA00006275"/>
    </source>
</evidence>
<evidence type="ECO:0000256" key="4">
    <source>
        <dbReference type="ARBA" id="ARBA00023136"/>
    </source>
</evidence>
<dbReference type="Pfam" id="PF14322">
    <property type="entry name" value="SusD-like_3"/>
    <property type="match status" value="1"/>
</dbReference>
<dbReference type="OrthoDB" id="9792139at2"/>
<evidence type="ECO:0000256" key="1">
    <source>
        <dbReference type="ARBA" id="ARBA00004442"/>
    </source>
</evidence>
<dbReference type="CDD" id="cd08977">
    <property type="entry name" value="SusD"/>
    <property type="match status" value="1"/>
</dbReference>
<organism evidence="8 9">
    <name type="scientific">Hymenobacter setariae</name>
    <dbReference type="NCBI Taxonomy" id="2594794"/>
    <lineage>
        <taxon>Bacteria</taxon>
        <taxon>Pseudomonadati</taxon>
        <taxon>Bacteroidota</taxon>
        <taxon>Cytophagia</taxon>
        <taxon>Cytophagales</taxon>
        <taxon>Hymenobacteraceae</taxon>
        <taxon>Hymenobacter</taxon>
    </lineage>
</organism>